<evidence type="ECO:0000313" key="2">
    <source>
        <dbReference type="EMBL" id="KAH1031128.1"/>
    </source>
</evidence>
<reference evidence="2 3" key="1">
    <citation type="journal article" date="2021" name="Plant Biotechnol. J.">
        <title>Multi-omics assisted identification of the key and species-specific regulatory components of drought-tolerant mechanisms in Gossypium stocksii.</title>
        <authorList>
            <person name="Yu D."/>
            <person name="Ke L."/>
            <person name="Zhang D."/>
            <person name="Wu Y."/>
            <person name="Sun Y."/>
            <person name="Mei J."/>
            <person name="Sun J."/>
            <person name="Sun Y."/>
        </authorList>
    </citation>
    <scope>NUCLEOTIDE SEQUENCE [LARGE SCALE GENOMIC DNA]</scope>
    <source>
        <strain evidence="3">cv. E1</strain>
        <tissue evidence="2">Leaf</tissue>
    </source>
</reference>
<organism evidence="2 3">
    <name type="scientific">Gossypium stocksii</name>
    <dbReference type="NCBI Taxonomy" id="47602"/>
    <lineage>
        <taxon>Eukaryota</taxon>
        <taxon>Viridiplantae</taxon>
        <taxon>Streptophyta</taxon>
        <taxon>Embryophyta</taxon>
        <taxon>Tracheophyta</taxon>
        <taxon>Spermatophyta</taxon>
        <taxon>Magnoliopsida</taxon>
        <taxon>eudicotyledons</taxon>
        <taxon>Gunneridae</taxon>
        <taxon>Pentapetalae</taxon>
        <taxon>rosids</taxon>
        <taxon>malvids</taxon>
        <taxon>Malvales</taxon>
        <taxon>Malvaceae</taxon>
        <taxon>Malvoideae</taxon>
        <taxon>Gossypium</taxon>
    </lineage>
</organism>
<proteinExistence type="predicted"/>
<dbReference type="PANTHER" id="PTHR46033:SF8">
    <property type="entry name" value="PROTEIN MAINTENANCE OF MERISTEMS-LIKE"/>
    <property type="match status" value="1"/>
</dbReference>
<dbReference type="OrthoDB" id="1421598at2759"/>
<comment type="caution">
    <text evidence="2">The sequence shown here is derived from an EMBL/GenBank/DDBJ whole genome shotgun (WGS) entry which is preliminary data.</text>
</comment>
<name>A0A9D3U775_9ROSI</name>
<dbReference type="EMBL" id="JAIQCV010000013">
    <property type="protein sequence ID" value="KAH1031128.1"/>
    <property type="molecule type" value="Genomic_DNA"/>
</dbReference>
<dbReference type="InterPro" id="IPR019557">
    <property type="entry name" value="AminoTfrase-like_pln_mobile"/>
</dbReference>
<dbReference type="Pfam" id="PF10536">
    <property type="entry name" value="PMD"/>
    <property type="match status" value="1"/>
</dbReference>
<accession>A0A9D3U775</accession>
<protein>
    <recommendedName>
        <fullName evidence="1">Aminotransferase-like plant mobile domain-containing protein</fullName>
    </recommendedName>
</protein>
<dbReference type="GO" id="GO:0010073">
    <property type="term" value="P:meristem maintenance"/>
    <property type="evidence" value="ECO:0007669"/>
    <property type="project" value="InterPro"/>
</dbReference>
<keyword evidence="3" id="KW-1185">Reference proteome</keyword>
<feature type="domain" description="Aminotransferase-like plant mobile" evidence="1">
    <location>
        <begin position="58"/>
        <end position="101"/>
    </location>
</feature>
<gene>
    <name evidence="2" type="ORF">J1N35_043302</name>
</gene>
<dbReference type="Proteomes" id="UP000828251">
    <property type="component" value="Unassembled WGS sequence"/>
</dbReference>
<dbReference type="InterPro" id="IPR044824">
    <property type="entry name" value="MAIN-like"/>
</dbReference>
<sequence>MAQSLIRLDDKHIFVDQLQMAEDRILEMYIRNLPAPPSPLIEPYLRDARFLHVALMGRGCKLDPILVSALVERQRPETHTFHLPYGECIITLKDVQLQLSYRWMDW</sequence>
<evidence type="ECO:0000313" key="3">
    <source>
        <dbReference type="Proteomes" id="UP000828251"/>
    </source>
</evidence>
<evidence type="ECO:0000259" key="1">
    <source>
        <dbReference type="Pfam" id="PF10536"/>
    </source>
</evidence>
<dbReference type="AlphaFoldDB" id="A0A9D3U775"/>
<dbReference type="PANTHER" id="PTHR46033">
    <property type="entry name" value="PROTEIN MAIN-LIKE 2"/>
    <property type="match status" value="1"/>
</dbReference>